<accession>A0A6J4V0U1</accession>
<name>A0A6J4V0U1_9BACT</name>
<dbReference type="EMBL" id="CADCWH010000300">
    <property type="protein sequence ID" value="CAA9563780.1"/>
    <property type="molecule type" value="Genomic_DNA"/>
</dbReference>
<dbReference type="AlphaFoldDB" id="A0A6J4V0U1"/>
<sequence length="104" mass="11431">MDQERRSLFPEEEAVAEPGIYGCPMLIRPHHDLGGRRVPTMRCALGWALHDEGEIDRCARTGSVAECWKVDPALIEVVPRPGPRPHVVPGPVAETSENVRIAGD</sequence>
<organism evidence="1">
    <name type="scientific">uncultured Thermomicrobiales bacterium</name>
    <dbReference type="NCBI Taxonomy" id="1645740"/>
    <lineage>
        <taxon>Bacteria</taxon>
        <taxon>Pseudomonadati</taxon>
        <taxon>Thermomicrobiota</taxon>
        <taxon>Thermomicrobia</taxon>
        <taxon>Thermomicrobiales</taxon>
        <taxon>environmental samples</taxon>
    </lineage>
</organism>
<reference evidence="1" key="1">
    <citation type="submission" date="2020-02" db="EMBL/GenBank/DDBJ databases">
        <authorList>
            <person name="Meier V. D."/>
        </authorList>
    </citation>
    <scope>NUCLEOTIDE SEQUENCE</scope>
    <source>
        <strain evidence="1">AVDCRST_MAG70</strain>
    </source>
</reference>
<proteinExistence type="predicted"/>
<gene>
    <name evidence="1" type="ORF">AVDCRST_MAG70-1875</name>
</gene>
<protein>
    <submittedName>
        <fullName evidence="1">Uncharacterized protein</fullName>
    </submittedName>
</protein>
<evidence type="ECO:0000313" key="1">
    <source>
        <dbReference type="EMBL" id="CAA9563780.1"/>
    </source>
</evidence>